<sequence>MYSYNTQISQDSNVLPTKKRPPAPLALALADLAYSGPQADFDPADYVIPVKGVRVG</sequence>
<feature type="compositionally biased region" description="Polar residues" evidence="1">
    <location>
        <begin position="1"/>
        <end position="15"/>
    </location>
</feature>
<accession>A0ABZ2CY56</accession>
<organism evidence="2 3">
    <name type="scientific">Shouchella rhizosphaerae</name>
    <dbReference type="NCBI Taxonomy" id="866786"/>
    <lineage>
        <taxon>Bacteria</taxon>
        <taxon>Bacillati</taxon>
        <taxon>Bacillota</taxon>
        <taxon>Bacilli</taxon>
        <taxon>Bacillales</taxon>
        <taxon>Bacillaceae</taxon>
        <taxon>Shouchella</taxon>
    </lineage>
</organism>
<evidence type="ECO:0000256" key="1">
    <source>
        <dbReference type="SAM" id="MobiDB-lite"/>
    </source>
</evidence>
<feature type="region of interest" description="Disordered" evidence="1">
    <location>
        <begin position="1"/>
        <end position="20"/>
    </location>
</feature>
<dbReference type="EMBL" id="CP144921">
    <property type="protein sequence ID" value="WWA30367.1"/>
    <property type="molecule type" value="Genomic_DNA"/>
</dbReference>
<dbReference type="Proteomes" id="UP001341136">
    <property type="component" value="Chromosome"/>
</dbReference>
<evidence type="ECO:0000313" key="2">
    <source>
        <dbReference type="EMBL" id="WWA30367.1"/>
    </source>
</evidence>
<dbReference type="RefSeq" id="WP_338465124.1">
    <property type="nucleotide sequence ID" value="NZ_CP144921.1"/>
</dbReference>
<protein>
    <submittedName>
        <fullName evidence="2">Uncharacterized protein</fullName>
    </submittedName>
</protein>
<keyword evidence="3" id="KW-1185">Reference proteome</keyword>
<reference evidence="2 3" key="1">
    <citation type="submission" date="2024-01" db="EMBL/GenBank/DDBJ databases">
        <title>Culturomics analysis of mouse respiratory tract.</title>
        <authorList>
            <person name="Phillips A.M."/>
            <person name="Collette N.M."/>
            <person name="Mageeney C.M."/>
            <person name="Sinha A."/>
            <person name="Hern K.E."/>
            <person name="Arkin A.P."/>
            <person name="Williams K.P."/>
            <person name="Branda S."/>
        </authorList>
    </citation>
    <scope>NUCLEOTIDE SEQUENCE [LARGE SCALE GENOMIC DNA]</scope>
    <source>
        <strain evidence="2 3">CP20</strain>
    </source>
</reference>
<proteinExistence type="predicted"/>
<evidence type="ECO:0000313" key="3">
    <source>
        <dbReference type="Proteomes" id="UP001341136"/>
    </source>
</evidence>
<gene>
    <name evidence="2" type="ORF">V5G21_00800</name>
</gene>
<name>A0ABZ2CY56_9BACI</name>